<dbReference type="Proteomes" id="UP001300012">
    <property type="component" value="Unassembled WGS sequence"/>
</dbReference>
<evidence type="ECO:0000313" key="1">
    <source>
        <dbReference type="EMBL" id="MCR8632845.1"/>
    </source>
</evidence>
<protein>
    <recommendedName>
        <fullName evidence="3">D-alanyl-D-alanine carboxypeptidase</fullName>
    </recommendedName>
</protein>
<proteinExistence type="predicted"/>
<comment type="caution">
    <text evidence="1">The sequence shown here is derived from an EMBL/GenBank/DDBJ whole genome shotgun (WGS) entry which is preliminary data.</text>
</comment>
<reference evidence="1 2" key="1">
    <citation type="submission" date="2022-08" db="EMBL/GenBank/DDBJ databases">
        <title>Paenibacillus endoradicis sp. nov., Paenibacillus radicibacter sp. nov and Paenibacillus pararadicis sp. nov., three cold-adapted plant growth-promoting bacteria isolated from root of Larix gmelinii in Great Khingan.</title>
        <authorList>
            <person name="Xue H."/>
        </authorList>
    </citation>
    <scope>NUCLEOTIDE SEQUENCE [LARGE SCALE GENOMIC DNA]</scope>
    <source>
        <strain evidence="1 2">N5-1-1-5</strain>
    </source>
</reference>
<organism evidence="1 2">
    <name type="scientific">Paenibacillus radicis</name>
    <name type="common">ex Xue et al. 2023</name>
    <dbReference type="NCBI Taxonomy" id="2972489"/>
    <lineage>
        <taxon>Bacteria</taxon>
        <taxon>Bacillati</taxon>
        <taxon>Bacillota</taxon>
        <taxon>Bacilli</taxon>
        <taxon>Bacillales</taxon>
        <taxon>Paenibacillaceae</taxon>
        <taxon>Paenibacillus</taxon>
    </lineage>
</organism>
<dbReference type="RefSeq" id="WP_258214426.1">
    <property type="nucleotide sequence ID" value="NZ_JANQBD010000011.1"/>
</dbReference>
<accession>A0ABT1YI25</accession>
<sequence length="84" mass="9324">MQNPANRLWLEHAGSKGGSTAFVLTQAIYATDKEGNRTELAIFFNDLDEMQMEKLSSSLNVFGQKLLQDAEFRDKAAAGMDSRP</sequence>
<keyword evidence="2" id="KW-1185">Reference proteome</keyword>
<evidence type="ECO:0000313" key="2">
    <source>
        <dbReference type="Proteomes" id="UP001300012"/>
    </source>
</evidence>
<name>A0ABT1YI25_9BACL</name>
<dbReference type="EMBL" id="JANQBD010000011">
    <property type="protein sequence ID" value="MCR8632845.1"/>
    <property type="molecule type" value="Genomic_DNA"/>
</dbReference>
<evidence type="ECO:0008006" key="3">
    <source>
        <dbReference type="Google" id="ProtNLM"/>
    </source>
</evidence>
<gene>
    <name evidence="1" type="ORF">NV381_16710</name>
</gene>